<dbReference type="EMBL" id="BDSA01000002">
    <property type="protein sequence ID" value="GBE60566.1"/>
    <property type="molecule type" value="Genomic_DNA"/>
</dbReference>
<accession>A0A2H6KC45</accession>
<dbReference type="RefSeq" id="XP_028866809.1">
    <property type="nucleotide sequence ID" value="XM_029010976.1"/>
</dbReference>
<dbReference type="GO" id="GO:0008233">
    <property type="term" value="F:peptidase activity"/>
    <property type="evidence" value="ECO:0007669"/>
    <property type="project" value="UniProtKB-KW"/>
</dbReference>
<dbReference type="GO" id="GO:0005524">
    <property type="term" value="F:ATP binding"/>
    <property type="evidence" value="ECO:0007669"/>
    <property type="project" value="UniProtKB-KW"/>
</dbReference>
<dbReference type="VEuPathDB" id="PiroplasmaDB:BOVATA_020590"/>
<keyword evidence="2" id="KW-0645">Protease</keyword>
<comment type="caution">
    <text evidence="2">The sequence shown here is derived from an EMBL/GenBank/DDBJ whole genome shotgun (WGS) entry which is preliminary data.</text>
</comment>
<feature type="transmembrane region" description="Helical" evidence="1">
    <location>
        <begin position="12"/>
        <end position="32"/>
    </location>
</feature>
<keyword evidence="1" id="KW-1133">Transmembrane helix</keyword>
<dbReference type="Proteomes" id="UP000236319">
    <property type="component" value="Unassembled WGS sequence"/>
</dbReference>
<keyword evidence="1" id="KW-0812">Transmembrane</keyword>
<proteinExistence type="predicted"/>
<dbReference type="AlphaFoldDB" id="A0A2H6KC45"/>
<gene>
    <name evidence="2" type="ORF">BOVATA_020590</name>
</gene>
<sequence>MRKFSFLKFNFLITTLTTCLIILTNVVINFLFNVSFETAFDGSKLLVESIHEVIFTAKLNCTTGIANLLSRRCNRRLGRSLDLCFSYTVERFNGGGNKIITIFSFHEIPHSADRSVHGLGGALGLALGDGRRPGFLSRLGELVAEITGNRRDSVQDGCDICVWGLEQHGIQLVAHLSHCCGEGTEYGGED</sequence>
<evidence type="ECO:0000313" key="3">
    <source>
        <dbReference type="Proteomes" id="UP000236319"/>
    </source>
</evidence>
<keyword evidence="2" id="KW-0547">Nucleotide-binding</keyword>
<name>A0A2H6KC45_9APIC</name>
<evidence type="ECO:0000256" key="1">
    <source>
        <dbReference type="SAM" id="Phobius"/>
    </source>
</evidence>
<keyword evidence="3" id="KW-1185">Reference proteome</keyword>
<evidence type="ECO:0000313" key="2">
    <source>
        <dbReference type="EMBL" id="GBE60566.1"/>
    </source>
</evidence>
<keyword evidence="1" id="KW-0472">Membrane</keyword>
<keyword evidence="2" id="KW-0378">Hydrolase</keyword>
<protein>
    <submittedName>
        <fullName evidence="2">ATP-dependent protease ATP-binding subunit, putative</fullName>
    </submittedName>
</protein>
<dbReference type="GO" id="GO:0006508">
    <property type="term" value="P:proteolysis"/>
    <property type="evidence" value="ECO:0007669"/>
    <property type="project" value="UniProtKB-KW"/>
</dbReference>
<dbReference type="GeneID" id="39874336"/>
<reference evidence="2 3" key="1">
    <citation type="journal article" date="2017" name="BMC Genomics">
        <title>Whole-genome assembly of Babesia ovata and comparative genomics between closely related pathogens.</title>
        <authorList>
            <person name="Yamagishi J."/>
            <person name="Asada M."/>
            <person name="Hakimi H."/>
            <person name="Tanaka T.Q."/>
            <person name="Sugimoto C."/>
            <person name="Kawazu S."/>
        </authorList>
    </citation>
    <scope>NUCLEOTIDE SEQUENCE [LARGE SCALE GENOMIC DNA]</scope>
    <source>
        <strain evidence="2 3">Miyake</strain>
    </source>
</reference>
<organism evidence="2 3">
    <name type="scientific">Babesia ovata</name>
    <dbReference type="NCBI Taxonomy" id="189622"/>
    <lineage>
        <taxon>Eukaryota</taxon>
        <taxon>Sar</taxon>
        <taxon>Alveolata</taxon>
        <taxon>Apicomplexa</taxon>
        <taxon>Aconoidasida</taxon>
        <taxon>Piroplasmida</taxon>
        <taxon>Babesiidae</taxon>
        <taxon>Babesia</taxon>
    </lineage>
</organism>
<keyword evidence="2" id="KW-0067">ATP-binding</keyword>